<dbReference type="CDD" id="cd12967">
    <property type="entry name" value="CBM_SusE-F_like_u1"/>
    <property type="match status" value="1"/>
</dbReference>
<feature type="domain" description="SusE outer membrane protein" evidence="1">
    <location>
        <begin position="11"/>
        <end position="109"/>
    </location>
</feature>
<dbReference type="Pfam" id="PF14292">
    <property type="entry name" value="SusE"/>
    <property type="match status" value="2"/>
</dbReference>
<reference evidence="2 3" key="1">
    <citation type="submission" date="2023-11" db="EMBL/GenBank/DDBJ databases">
        <title>First isolation, identification, and characterization of non-pathogenic Epilithonimonas ginsengisoli isolated from diseased farmed rainbow trout (Oncorhynchus mykiss) in Chile.</title>
        <authorList>
            <person name="Miranda C.D."/>
            <person name="Irgang R."/>
            <person name="Concha C."/>
            <person name="Rojas R."/>
            <person name="Avendano R."/>
        </authorList>
    </citation>
    <scope>NUCLEOTIDE SEQUENCE [LARGE SCALE GENOMIC DNA]</scope>
    <source>
        <strain evidence="2 3">FP99</strain>
    </source>
</reference>
<organism evidence="2 3">
    <name type="scientific">Epilithonimonas ginsengisoli</name>
    <dbReference type="NCBI Taxonomy" id="1245592"/>
    <lineage>
        <taxon>Bacteria</taxon>
        <taxon>Pseudomonadati</taxon>
        <taxon>Bacteroidota</taxon>
        <taxon>Flavobacteriia</taxon>
        <taxon>Flavobacteriales</taxon>
        <taxon>Weeksellaceae</taxon>
        <taxon>Chryseobacterium group</taxon>
        <taxon>Epilithonimonas</taxon>
    </lineage>
</organism>
<dbReference type="Gene3D" id="2.60.40.3620">
    <property type="match status" value="2"/>
</dbReference>
<evidence type="ECO:0000313" key="2">
    <source>
        <dbReference type="EMBL" id="MDW8548189.1"/>
    </source>
</evidence>
<protein>
    <submittedName>
        <fullName evidence="2">SusE domain-containing protein</fullName>
    </submittedName>
</protein>
<dbReference type="InterPro" id="IPR025970">
    <property type="entry name" value="SusE"/>
</dbReference>
<dbReference type="RefSeq" id="WP_165596580.1">
    <property type="nucleotide sequence ID" value="NZ_JAMXLT020000006.1"/>
</dbReference>
<sequence length="437" mass="47097">MIAIVFVACTDDADRDWTSPEASFKLYNTTLGSSVLYETMENNPFVLTWDKTGSSEYSVVFSLKEDFSNKVTLGTSTTNTFATTIGDINNKFLQAGASPYSASTIYVRIESGSEVSNTISFGVTPYPVAGPMITAPTAGSIVTLDVTKPEELVKINWNDYSSGVDVKYTIDLSKKGGSFINLGTVISTVAAPIKTLELTSKDFVFALLNAGASANVQSEFDIKVTAETKSTGGTITLVSNVVAFKATPYEVTSYLYAPGAYQGWNIDTAESLISPKSDGIYTGYIKFVEANSEFKITPARTWTNSYGTDDNINLIYNGGGNIKATNTGYQKLTVNTNTLVFSLEAYSWGIIGDATPGEWSADTDMTWNSTNQTWEIANVALVGGKDVKFRLNDDWGTNYGGSNGNLAAGGDNIKVTESGNYKIVMDLVNLKYTLTKL</sequence>
<evidence type="ECO:0000313" key="3">
    <source>
        <dbReference type="Proteomes" id="UP001204439"/>
    </source>
</evidence>
<name>A0ABU4JET6_9FLAO</name>
<feature type="domain" description="SusE outer membrane protein" evidence="1">
    <location>
        <begin position="133"/>
        <end position="224"/>
    </location>
</feature>
<keyword evidence="3" id="KW-1185">Reference proteome</keyword>
<evidence type="ECO:0000259" key="1">
    <source>
        <dbReference type="Pfam" id="PF14292"/>
    </source>
</evidence>
<accession>A0ABU4JET6</accession>
<gene>
    <name evidence="2" type="ORF">NG800_004655</name>
</gene>
<proteinExistence type="predicted"/>
<dbReference type="Proteomes" id="UP001204439">
    <property type="component" value="Unassembled WGS sequence"/>
</dbReference>
<dbReference type="EMBL" id="JAMXLT020000006">
    <property type="protein sequence ID" value="MDW8548189.1"/>
    <property type="molecule type" value="Genomic_DNA"/>
</dbReference>
<comment type="caution">
    <text evidence="2">The sequence shown here is derived from an EMBL/GenBank/DDBJ whole genome shotgun (WGS) entry which is preliminary data.</text>
</comment>
<dbReference type="CDD" id="cd12956">
    <property type="entry name" value="CBM_SusE-F_like"/>
    <property type="match status" value="1"/>
</dbReference>